<dbReference type="Gene3D" id="3.30.565.10">
    <property type="entry name" value="Histidine kinase-like ATPase, C-terminal domain"/>
    <property type="match status" value="1"/>
</dbReference>
<protein>
    <submittedName>
        <fullName evidence="4">Histidine kinase</fullName>
    </submittedName>
</protein>
<evidence type="ECO:0000313" key="5">
    <source>
        <dbReference type="Proteomes" id="UP000295110"/>
    </source>
</evidence>
<keyword evidence="4" id="KW-0808">Transferase</keyword>
<dbReference type="RefSeq" id="WP_132573378.1">
    <property type="nucleotide sequence ID" value="NZ_CBCSGL010000017.1"/>
</dbReference>
<name>A0A4R3UND3_ROSSA</name>
<dbReference type="PANTHER" id="PTHR34220:SF9">
    <property type="entry name" value="SIGNAL TRANSDUCTION HISTIDINE KINASE INTERNAL REGION DOMAIN-CONTAINING PROTEIN"/>
    <property type="match status" value="1"/>
</dbReference>
<keyword evidence="1" id="KW-0812">Transmembrane</keyword>
<dbReference type="OrthoDB" id="2514702at2"/>
<feature type="domain" description="Signal transduction histidine kinase internal region" evidence="3">
    <location>
        <begin position="181"/>
        <end position="260"/>
    </location>
</feature>
<dbReference type="InterPro" id="IPR050640">
    <property type="entry name" value="Bact_2-comp_sensor_kinase"/>
</dbReference>
<organism evidence="4 5">
    <name type="scientific">Roseateles saccharophilus</name>
    <name type="common">Pseudomonas saccharophila</name>
    <dbReference type="NCBI Taxonomy" id="304"/>
    <lineage>
        <taxon>Bacteria</taxon>
        <taxon>Pseudomonadati</taxon>
        <taxon>Pseudomonadota</taxon>
        <taxon>Betaproteobacteria</taxon>
        <taxon>Burkholderiales</taxon>
        <taxon>Sphaerotilaceae</taxon>
        <taxon>Roseateles</taxon>
    </lineage>
</organism>
<keyword evidence="4" id="KW-0418">Kinase</keyword>
<dbReference type="InterPro" id="IPR003594">
    <property type="entry name" value="HATPase_dom"/>
</dbReference>
<dbReference type="Pfam" id="PF02518">
    <property type="entry name" value="HATPase_c"/>
    <property type="match status" value="1"/>
</dbReference>
<feature type="transmembrane region" description="Helical" evidence="1">
    <location>
        <begin position="106"/>
        <end position="126"/>
    </location>
</feature>
<dbReference type="InterPro" id="IPR036890">
    <property type="entry name" value="HATPase_C_sf"/>
</dbReference>
<evidence type="ECO:0000259" key="3">
    <source>
        <dbReference type="Pfam" id="PF06580"/>
    </source>
</evidence>
<keyword evidence="1" id="KW-1133">Transmembrane helix</keyword>
<dbReference type="PANTHER" id="PTHR34220">
    <property type="entry name" value="SENSOR HISTIDINE KINASE YPDA"/>
    <property type="match status" value="1"/>
</dbReference>
<feature type="transmembrane region" description="Helical" evidence="1">
    <location>
        <begin position="25"/>
        <end position="46"/>
    </location>
</feature>
<keyword evidence="5" id="KW-1185">Reference proteome</keyword>
<dbReference type="AlphaFoldDB" id="A0A4R3UND3"/>
<feature type="domain" description="Histidine kinase/HSP90-like ATPase" evidence="2">
    <location>
        <begin position="281"/>
        <end position="372"/>
    </location>
</feature>
<gene>
    <name evidence="4" type="ORF">EV671_10194</name>
</gene>
<dbReference type="GO" id="GO:0016020">
    <property type="term" value="C:membrane"/>
    <property type="evidence" value="ECO:0007669"/>
    <property type="project" value="InterPro"/>
</dbReference>
<proteinExistence type="predicted"/>
<evidence type="ECO:0000313" key="4">
    <source>
        <dbReference type="EMBL" id="TCU93206.1"/>
    </source>
</evidence>
<dbReference type="Proteomes" id="UP000295110">
    <property type="component" value="Unassembled WGS sequence"/>
</dbReference>
<evidence type="ECO:0000256" key="1">
    <source>
        <dbReference type="SAM" id="Phobius"/>
    </source>
</evidence>
<sequence length="376" mass="41834">MTFKEEFAQALRHQRMLMKRRPDRLRMRALIYLIWLVGFGLFFATINGLQSGRLGSAGWWLGDVPGHMLVSACVTACFVIGFRGFERLAPQRWLDTIMGWRDWRSGVFFSTFSIACSLLGVVIGLGVVDRIWLSQGLDKLLAQPGFWREFLSVSVLVTFIMGLRYRARWKQEMLQARVTEAQLKLLQGQIEPHFLFNTLANVQSLIDFDPERAKLMLERFTDYLRASLGQLRGDATTLAQEFAMLEAYLGLMQLRMGERLKVELALPAELGGIEVPPLLAQPLVENAIHHGLEPKIAGGTVAVSARRVDGRLWIEVADDGQGLDGPKRRGGNGVALGNIRARLAARFGPSATLDLLPRDGGGTLARIQIPLPAQAS</sequence>
<evidence type="ECO:0000259" key="2">
    <source>
        <dbReference type="Pfam" id="PF02518"/>
    </source>
</evidence>
<dbReference type="Pfam" id="PF06580">
    <property type="entry name" value="His_kinase"/>
    <property type="match status" value="1"/>
</dbReference>
<dbReference type="GO" id="GO:0000155">
    <property type="term" value="F:phosphorelay sensor kinase activity"/>
    <property type="evidence" value="ECO:0007669"/>
    <property type="project" value="InterPro"/>
</dbReference>
<accession>A0A4R3UND3</accession>
<dbReference type="SUPFAM" id="SSF55874">
    <property type="entry name" value="ATPase domain of HSP90 chaperone/DNA topoisomerase II/histidine kinase"/>
    <property type="match status" value="1"/>
</dbReference>
<dbReference type="EMBL" id="SMBU01000019">
    <property type="protein sequence ID" value="TCU93206.1"/>
    <property type="molecule type" value="Genomic_DNA"/>
</dbReference>
<dbReference type="InterPro" id="IPR010559">
    <property type="entry name" value="Sig_transdc_His_kin_internal"/>
</dbReference>
<reference evidence="4 5" key="1">
    <citation type="submission" date="2019-03" db="EMBL/GenBank/DDBJ databases">
        <title>Genomic Encyclopedia of Type Strains, Phase IV (KMG-IV): sequencing the most valuable type-strain genomes for metagenomic binning, comparative biology and taxonomic classification.</title>
        <authorList>
            <person name="Goeker M."/>
        </authorList>
    </citation>
    <scope>NUCLEOTIDE SEQUENCE [LARGE SCALE GENOMIC DNA]</scope>
    <source>
        <strain evidence="4 5">DSM 654</strain>
    </source>
</reference>
<feature type="transmembrane region" description="Helical" evidence="1">
    <location>
        <begin position="66"/>
        <end position="85"/>
    </location>
</feature>
<comment type="caution">
    <text evidence="4">The sequence shown here is derived from an EMBL/GenBank/DDBJ whole genome shotgun (WGS) entry which is preliminary data.</text>
</comment>
<keyword evidence="1" id="KW-0472">Membrane</keyword>
<feature type="transmembrane region" description="Helical" evidence="1">
    <location>
        <begin position="146"/>
        <end position="165"/>
    </location>
</feature>